<dbReference type="KEGG" id="sgp:SpiGrapes_2027"/>
<keyword evidence="15" id="KW-1185">Reference proteome</keyword>
<evidence type="ECO:0000256" key="4">
    <source>
        <dbReference type="ARBA" id="ARBA00022691"/>
    </source>
</evidence>
<dbReference type="InterPro" id="IPR002877">
    <property type="entry name" value="RNA_MeTrfase_FtsJ_dom"/>
</dbReference>
<dbReference type="PANTHER" id="PTHR10920:SF18">
    <property type="entry name" value="RRNA METHYLTRANSFERASE 2, MITOCHONDRIAL"/>
    <property type="match status" value="1"/>
</dbReference>
<evidence type="ECO:0000259" key="13">
    <source>
        <dbReference type="Pfam" id="PF01728"/>
    </source>
</evidence>
<evidence type="ECO:0000256" key="7">
    <source>
        <dbReference type="ARBA" id="ARBA00041129"/>
    </source>
</evidence>
<feature type="binding site" evidence="11">
    <location>
        <position position="115"/>
    </location>
    <ligand>
        <name>S-adenosyl-L-methionine</name>
        <dbReference type="ChEBI" id="CHEBI:59789"/>
    </ligand>
</feature>
<evidence type="ECO:0000256" key="8">
    <source>
        <dbReference type="ARBA" id="ARBA00041995"/>
    </source>
</evidence>
<dbReference type="Pfam" id="PF01728">
    <property type="entry name" value="FtsJ"/>
    <property type="match status" value="1"/>
</dbReference>
<dbReference type="Proteomes" id="UP000005632">
    <property type="component" value="Chromosome"/>
</dbReference>
<evidence type="ECO:0000256" key="1">
    <source>
        <dbReference type="ARBA" id="ARBA00022552"/>
    </source>
</evidence>
<organism evidence="14 15">
    <name type="scientific">Sphaerochaeta pleomorpha (strain ATCC BAA-1885 / DSM 22778 / Grapes)</name>
    <dbReference type="NCBI Taxonomy" id="158190"/>
    <lineage>
        <taxon>Bacteria</taxon>
        <taxon>Pseudomonadati</taxon>
        <taxon>Spirochaetota</taxon>
        <taxon>Spirochaetia</taxon>
        <taxon>Spirochaetales</taxon>
        <taxon>Sphaerochaetaceae</taxon>
        <taxon>Sphaerochaeta</taxon>
    </lineage>
</organism>
<dbReference type="SUPFAM" id="SSF53335">
    <property type="entry name" value="S-adenosyl-L-methionine-dependent methyltransferases"/>
    <property type="match status" value="1"/>
</dbReference>
<dbReference type="HOGENOM" id="CLU_009422_4_4_12"/>
<dbReference type="PANTHER" id="PTHR10920">
    <property type="entry name" value="RIBOSOMAL RNA METHYLTRANSFERASE"/>
    <property type="match status" value="1"/>
</dbReference>
<evidence type="ECO:0000256" key="2">
    <source>
        <dbReference type="ARBA" id="ARBA00022603"/>
    </source>
</evidence>
<evidence type="ECO:0000256" key="5">
    <source>
        <dbReference type="ARBA" id="ARBA00037569"/>
    </source>
</evidence>
<keyword evidence="2 11" id="KW-0489">Methyltransferase</keyword>
<dbReference type="HAMAP" id="MF_01547">
    <property type="entry name" value="RNA_methyltr_E"/>
    <property type="match status" value="1"/>
</dbReference>
<keyword evidence="11" id="KW-0963">Cytoplasm</keyword>
<feature type="domain" description="Ribosomal RNA methyltransferase FtsJ" evidence="13">
    <location>
        <begin position="21"/>
        <end position="197"/>
    </location>
</feature>
<gene>
    <name evidence="11" type="primary">rlmE</name>
    <name evidence="11" type="synonym">ftsJ</name>
    <name evidence="11" type="synonym">rrmJ</name>
    <name evidence="14" type="ordered locus">SpiGrapes_2027</name>
</gene>
<evidence type="ECO:0000256" key="11">
    <source>
        <dbReference type="HAMAP-Rule" id="MF_01547"/>
    </source>
</evidence>
<dbReference type="GO" id="GO:0008650">
    <property type="term" value="F:rRNA (uridine-2'-O-)-methyltransferase activity"/>
    <property type="evidence" value="ECO:0007669"/>
    <property type="project" value="UniProtKB-UniRule"/>
</dbReference>
<dbReference type="Gene3D" id="3.40.50.150">
    <property type="entry name" value="Vaccinia Virus protein VP39"/>
    <property type="match status" value="1"/>
</dbReference>
<feature type="active site" description="Proton acceptor" evidence="11 12">
    <location>
        <position position="155"/>
    </location>
</feature>
<evidence type="ECO:0000313" key="15">
    <source>
        <dbReference type="Proteomes" id="UP000005632"/>
    </source>
</evidence>
<comment type="subcellular location">
    <subcellularLocation>
        <location evidence="11">Cytoplasm</location>
    </subcellularLocation>
</comment>
<evidence type="ECO:0000313" key="14">
    <source>
        <dbReference type="EMBL" id="AEV29814.1"/>
    </source>
</evidence>
<comment type="similarity">
    <text evidence="11">Belongs to the class I-like SAM-binding methyltransferase superfamily. RNA methyltransferase RlmE family.</text>
</comment>
<dbReference type="EMBL" id="CP003155">
    <property type="protein sequence ID" value="AEV29814.1"/>
    <property type="molecule type" value="Genomic_DNA"/>
</dbReference>
<proteinExistence type="inferred from homology"/>
<dbReference type="GO" id="GO:0005737">
    <property type="term" value="C:cytoplasm"/>
    <property type="evidence" value="ECO:0007669"/>
    <property type="project" value="UniProtKB-SubCell"/>
</dbReference>
<protein>
    <recommendedName>
        <fullName evidence="7 11">Ribosomal RNA large subunit methyltransferase E</fullName>
        <ecNumber evidence="6 11">2.1.1.166</ecNumber>
    </recommendedName>
    <alternativeName>
        <fullName evidence="9 11">23S rRNA Um2552 methyltransferase</fullName>
    </alternativeName>
    <alternativeName>
        <fullName evidence="8 11">rRNA (uridine-2'-O-)-methyltransferase</fullName>
    </alternativeName>
</protein>
<comment type="catalytic activity">
    <reaction evidence="10 11">
        <text>uridine(2552) in 23S rRNA + S-adenosyl-L-methionine = 2'-O-methyluridine(2552) in 23S rRNA + S-adenosyl-L-homocysteine + H(+)</text>
        <dbReference type="Rhea" id="RHEA:42720"/>
        <dbReference type="Rhea" id="RHEA-COMP:10202"/>
        <dbReference type="Rhea" id="RHEA-COMP:10203"/>
        <dbReference type="ChEBI" id="CHEBI:15378"/>
        <dbReference type="ChEBI" id="CHEBI:57856"/>
        <dbReference type="ChEBI" id="CHEBI:59789"/>
        <dbReference type="ChEBI" id="CHEBI:65315"/>
        <dbReference type="ChEBI" id="CHEBI:74478"/>
        <dbReference type="EC" id="2.1.1.166"/>
    </reaction>
</comment>
<keyword evidence="3 11" id="KW-0808">Transferase</keyword>
<evidence type="ECO:0000256" key="6">
    <source>
        <dbReference type="ARBA" id="ARBA00038861"/>
    </source>
</evidence>
<sequence>MATSRRDRADSYTKRAHKEGYPARSVYKLEEIQNTFKLVKPGDSVLDVGAAPGSWTLFTHRVLLKEQGKIIAVDLNPLNLNPIPHTVTAFVGDAFSKDIRSKLVENGPYDVIISDVAPMTMGNRSVDTSRSEYLASQVIYLASEHLKVHGNLVVKVFQGGGQVELIQTMRSMFAKVKPFKPKACRDDSFEIYLVGLDKKES</sequence>
<dbReference type="RefSeq" id="WP_014270657.1">
    <property type="nucleotide sequence ID" value="NC_016633.1"/>
</dbReference>
<feature type="binding site" evidence="11">
    <location>
        <position position="53"/>
    </location>
    <ligand>
        <name>S-adenosyl-L-methionine</name>
        <dbReference type="ChEBI" id="CHEBI:59789"/>
    </ligand>
</feature>
<keyword evidence="4 11" id="KW-0949">S-adenosyl-L-methionine</keyword>
<dbReference type="InterPro" id="IPR029063">
    <property type="entry name" value="SAM-dependent_MTases_sf"/>
</dbReference>
<dbReference type="STRING" id="158190.SpiGrapes_2027"/>
<name>G8QQW6_SPHPG</name>
<evidence type="ECO:0000256" key="12">
    <source>
        <dbReference type="PIRSR" id="PIRSR005461-1"/>
    </source>
</evidence>
<comment type="function">
    <text evidence="5 11">Specifically methylates the uridine in position 2552 of 23S rRNA at the 2'-O position of the ribose in the fully assembled 50S ribosomal subunit.</text>
</comment>
<evidence type="ECO:0000256" key="9">
    <source>
        <dbReference type="ARBA" id="ARBA00042745"/>
    </source>
</evidence>
<dbReference type="EC" id="2.1.1.166" evidence="6 11"/>
<dbReference type="OrthoDB" id="154490at2"/>
<dbReference type="AlphaFoldDB" id="G8QQW6"/>
<feature type="binding site" evidence="11">
    <location>
        <position position="74"/>
    </location>
    <ligand>
        <name>S-adenosyl-L-methionine</name>
        <dbReference type="ChEBI" id="CHEBI:59789"/>
    </ligand>
</feature>
<reference evidence="14 15" key="1">
    <citation type="submission" date="2011-11" db="EMBL/GenBank/DDBJ databases">
        <title>Complete sequence of Spirochaeta sp. grapes.</title>
        <authorList>
            <consortium name="US DOE Joint Genome Institute"/>
            <person name="Lucas S."/>
            <person name="Han J."/>
            <person name="Lapidus A."/>
            <person name="Cheng J.-F."/>
            <person name="Goodwin L."/>
            <person name="Pitluck S."/>
            <person name="Peters L."/>
            <person name="Ovchinnikova G."/>
            <person name="Munk A.C."/>
            <person name="Detter J.C."/>
            <person name="Han C."/>
            <person name="Tapia R."/>
            <person name="Land M."/>
            <person name="Hauser L."/>
            <person name="Kyrpides N."/>
            <person name="Ivanova N."/>
            <person name="Pagani I."/>
            <person name="Ritalahtilisa K."/>
            <person name="Loeffler F."/>
            <person name="Woyke T."/>
        </authorList>
    </citation>
    <scope>NUCLEOTIDE SEQUENCE [LARGE SCALE GENOMIC DNA]</scope>
    <source>
        <strain evidence="15">ATCC BAA-1885 / DSM 22778 / Grapes</strain>
    </source>
</reference>
<evidence type="ECO:0000256" key="10">
    <source>
        <dbReference type="ARBA" id="ARBA00048970"/>
    </source>
</evidence>
<feature type="binding site" evidence="11">
    <location>
        <position position="93"/>
    </location>
    <ligand>
        <name>S-adenosyl-L-methionine</name>
        <dbReference type="ChEBI" id="CHEBI:59789"/>
    </ligand>
</feature>
<keyword evidence="1 11" id="KW-0698">rRNA processing</keyword>
<dbReference type="InterPro" id="IPR015507">
    <property type="entry name" value="rRNA-MeTfrase_E"/>
</dbReference>
<dbReference type="eggNOG" id="COG0293">
    <property type="taxonomic scope" value="Bacteria"/>
</dbReference>
<dbReference type="PIRSF" id="PIRSF005461">
    <property type="entry name" value="23S_rRNA_mtase"/>
    <property type="match status" value="1"/>
</dbReference>
<accession>G8QQW6</accession>
<dbReference type="InterPro" id="IPR050082">
    <property type="entry name" value="RNA_methyltr_RlmE"/>
</dbReference>
<feature type="binding site" evidence="11">
    <location>
        <position position="55"/>
    </location>
    <ligand>
        <name>S-adenosyl-L-methionine</name>
        <dbReference type="ChEBI" id="CHEBI:59789"/>
    </ligand>
</feature>
<evidence type="ECO:0000256" key="3">
    <source>
        <dbReference type="ARBA" id="ARBA00022679"/>
    </source>
</evidence>